<gene>
    <name evidence="2" type="ORF">OGAPHI_001879</name>
</gene>
<dbReference type="Pfam" id="PF14519">
    <property type="entry name" value="Macro_2"/>
    <property type="match status" value="1"/>
</dbReference>
<proteinExistence type="predicted"/>
<dbReference type="RefSeq" id="XP_046062539.1">
    <property type="nucleotide sequence ID" value="XM_046202688.1"/>
</dbReference>
<reference evidence="2" key="1">
    <citation type="journal article" date="2021" name="Open Biol.">
        <title>Shared evolutionary footprints suggest mitochondrial oxidative damage underlies multiple complex I losses in fungi.</title>
        <authorList>
            <person name="Schikora-Tamarit M.A."/>
            <person name="Marcet-Houben M."/>
            <person name="Nosek J."/>
            <person name="Gabaldon T."/>
        </authorList>
    </citation>
    <scope>NUCLEOTIDE SEQUENCE</scope>
    <source>
        <strain evidence="2">CBS6075</strain>
    </source>
</reference>
<protein>
    <recommendedName>
        <fullName evidence="1">Macro-like domain-containing protein</fullName>
    </recommendedName>
</protein>
<keyword evidence="3" id="KW-1185">Reference proteome</keyword>
<feature type="domain" description="Macro-like" evidence="1">
    <location>
        <begin position="2"/>
        <end position="197"/>
    </location>
</feature>
<dbReference type="Gene3D" id="3.40.220.10">
    <property type="entry name" value="Leucine Aminopeptidase, subunit E, domain 1"/>
    <property type="match status" value="1"/>
</dbReference>
<evidence type="ECO:0000313" key="2">
    <source>
        <dbReference type="EMBL" id="KAH3668125.1"/>
    </source>
</evidence>
<dbReference type="OrthoDB" id="3992861at2759"/>
<name>A0A9P8PAR1_9ASCO</name>
<evidence type="ECO:0000313" key="3">
    <source>
        <dbReference type="Proteomes" id="UP000769157"/>
    </source>
</evidence>
<reference evidence="2" key="2">
    <citation type="submission" date="2021-01" db="EMBL/GenBank/DDBJ databases">
        <authorList>
            <person name="Schikora-Tamarit M.A."/>
        </authorList>
    </citation>
    <scope>NUCLEOTIDE SEQUENCE</scope>
    <source>
        <strain evidence="2">CBS6075</strain>
    </source>
</reference>
<dbReference type="InterPro" id="IPR043472">
    <property type="entry name" value="Macro_dom-like"/>
</dbReference>
<dbReference type="EMBL" id="JAEUBE010000158">
    <property type="protein sequence ID" value="KAH3668125.1"/>
    <property type="molecule type" value="Genomic_DNA"/>
</dbReference>
<evidence type="ECO:0000259" key="1">
    <source>
        <dbReference type="Pfam" id="PF14519"/>
    </source>
</evidence>
<dbReference type="InterPro" id="IPR028071">
    <property type="entry name" value="Macro-like_dom"/>
</dbReference>
<sequence length="219" mass="24157">MRIILIDADGVICEFWQKLLQSRIGGRAKSVDIEVFHGYLDGLDFSVSEESVFVSPGNSFGGMGGGYDKALASLFAEDGNWQNTDRFVRGWISANSRGYSSPGTAQLIEFSMNRSQAWKKHRSRTLLHLPTMVTPGKLGFTKSQTFTAVFDWTWQCLIKIHQKKELKVAVFTGMGTGYGQLDKETVCNAMVSAIFMFAEGSGAEVPKFLEKTVTGLSSI</sequence>
<dbReference type="GeneID" id="70233846"/>
<comment type="caution">
    <text evidence="2">The sequence shown here is derived from an EMBL/GenBank/DDBJ whole genome shotgun (WGS) entry which is preliminary data.</text>
</comment>
<dbReference type="AlphaFoldDB" id="A0A9P8PAR1"/>
<organism evidence="2 3">
    <name type="scientific">Ogataea philodendri</name>
    <dbReference type="NCBI Taxonomy" id="1378263"/>
    <lineage>
        <taxon>Eukaryota</taxon>
        <taxon>Fungi</taxon>
        <taxon>Dikarya</taxon>
        <taxon>Ascomycota</taxon>
        <taxon>Saccharomycotina</taxon>
        <taxon>Pichiomycetes</taxon>
        <taxon>Pichiales</taxon>
        <taxon>Pichiaceae</taxon>
        <taxon>Ogataea</taxon>
    </lineage>
</organism>
<dbReference type="SUPFAM" id="SSF52949">
    <property type="entry name" value="Macro domain-like"/>
    <property type="match status" value="1"/>
</dbReference>
<dbReference type="Proteomes" id="UP000769157">
    <property type="component" value="Unassembled WGS sequence"/>
</dbReference>
<accession>A0A9P8PAR1</accession>